<protein>
    <recommendedName>
        <fullName evidence="19">Cbb3-type cytochrome c oxidase subunit</fullName>
    </recommendedName>
</protein>
<keyword evidence="25" id="KW-1185">Reference proteome</keyword>
<dbReference type="GO" id="GO:1902600">
    <property type="term" value="P:proton transmembrane transport"/>
    <property type="evidence" value="ECO:0007669"/>
    <property type="project" value="UniProtKB-KW"/>
</dbReference>
<dbReference type="GO" id="GO:0020037">
    <property type="term" value="F:heme binding"/>
    <property type="evidence" value="ECO:0007669"/>
    <property type="project" value="InterPro"/>
</dbReference>
<evidence type="ECO:0000256" key="4">
    <source>
        <dbReference type="ARBA" id="ARBA00022448"/>
    </source>
</evidence>
<keyword evidence="11" id="KW-0677">Repeat</keyword>
<evidence type="ECO:0000256" key="1">
    <source>
        <dbReference type="ARBA" id="ARBA00004533"/>
    </source>
</evidence>
<comment type="subunit">
    <text evidence="19">Component of the cbb3-type cytochrome c oxidase.</text>
</comment>
<sequence>MSSFWNWYIGIIAVANILACVWLIRWTAKKRPDEKPAHETTGHEWDGLTELNNPMPRWWLWLFYATIVFGLVYLALYPSFGSYAGLLGWSQYSQWEQEVAETEERVAPLFEEYAGIPIPELAEHSDAMQTGRRLFENNCAVCHGVDGGGRVGFPNIANDDWQWGGEPEQILTSILEGRRGNMPALGGALGEDGVEKVAAYTFSLSGRDAPEELVSAGKELFEQRCVACHAADGTGRTALGAPSLANDNWIYGGSLEAIKTSIRDGRQGFMPPQKDLLGEDRVHLLAAYVYSLSMDERNGAAEDVADGGEGDE</sequence>
<evidence type="ECO:0000256" key="13">
    <source>
        <dbReference type="ARBA" id="ARBA00022982"/>
    </source>
</evidence>
<keyword evidence="13 19" id="KW-0249">Electron transport</keyword>
<dbReference type="InterPro" id="IPR036909">
    <property type="entry name" value="Cyt_c-like_dom_sf"/>
</dbReference>
<dbReference type="GO" id="GO:0016491">
    <property type="term" value="F:oxidoreductase activity"/>
    <property type="evidence" value="ECO:0007669"/>
    <property type="project" value="UniProtKB-KW"/>
</dbReference>
<evidence type="ECO:0000256" key="20">
    <source>
        <dbReference type="PIRSR" id="PIRSR000006-1"/>
    </source>
</evidence>
<dbReference type="Gene3D" id="6.10.280.130">
    <property type="match status" value="1"/>
</dbReference>
<feature type="binding site" description="covalent" evidence="21">
    <location>
        <position position="228"/>
    </location>
    <ligand>
        <name>heme c</name>
        <dbReference type="ChEBI" id="CHEBI:61717"/>
        <label>2</label>
    </ligand>
</feature>
<evidence type="ECO:0000256" key="17">
    <source>
        <dbReference type="ARBA" id="ARBA00023065"/>
    </source>
</evidence>
<evidence type="ECO:0000256" key="19">
    <source>
        <dbReference type="PIRNR" id="PIRNR000006"/>
    </source>
</evidence>
<evidence type="ECO:0000256" key="15">
    <source>
        <dbReference type="ARBA" id="ARBA00023002"/>
    </source>
</evidence>
<evidence type="ECO:0000256" key="11">
    <source>
        <dbReference type="ARBA" id="ARBA00022737"/>
    </source>
</evidence>
<dbReference type="GO" id="GO:0006119">
    <property type="term" value="P:oxidative phosphorylation"/>
    <property type="evidence" value="ECO:0007669"/>
    <property type="project" value="UniProtKB-UniPathway"/>
</dbReference>
<keyword evidence="15 19" id="KW-0560">Oxidoreductase</keyword>
<dbReference type="InterPro" id="IPR038414">
    <property type="entry name" value="CcoP_N_sf"/>
</dbReference>
<comment type="cofactor">
    <cofactor evidence="19 21">
        <name>heme c</name>
        <dbReference type="ChEBI" id="CHEBI:61717"/>
    </cofactor>
    <text evidence="19 21">Binds 2 heme C groups per subunit.</text>
</comment>
<dbReference type="UniPathway" id="UPA00705"/>
<keyword evidence="8 19" id="KW-0679">Respiratory chain</keyword>
<name>A0A1H8PWM2_9GAMM</name>
<dbReference type="InterPro" id="IPR050597">
    <property type="entry name" value="Cytochrome_c_Oxidase_Subunit"/>
</dbReference>
<keyword evidence="10 19" id="KW-0479">Metal-binding</keyword>
<dbReference type="Gene3D" id="1.10.760.10">
    <property type="entry name" value="Cytochrome c-like domain"/>
    <property type="match status" value="2"/>
</dbReference>
<feature type="binding site" description="axial binding residue" evidence="20">
    <location>
        <position position="143"/>
    </location>
    <ligand>
        <name>heme c</name>
        <dbReference type="ChEBI" id="CHEBI:61717"/>
        <label>1</label>
    </ligand>
    <ligandPart>
        <name>Fe</name>
        <dbReference type="ChEBI" id="CHEBI:18248"/>
    </ligandPart>
</feature>
<dbReference type="RefSeq" id="WP_091639133.1">
    <property type="nucleotide sequence ID" value="NZ_FOEG01000001.1"/>
</dbReference>
<dbReference type="PROSITE" id="PS51007">
    <property type="entry name" value="CYTC"/>
    <property type="match status" value="2"/>
</dbReference>
<comment type="function">
    <text evidence="19">C-type cytochrome. Part of the cbb3-type cytochrome c oxidase complex.</text>
</comment>
<evidence type="ECO:0000256" key="7">
    <source>
        <dbReference type="ARBA" id="ARBA00022617"/>
    </source>
</evidence>
<keyword evidence="12 19" id="KW-0375">Hydrogen ion transport</keyword>
<dbReference type="Pfam" id="PF14715">
    <property type="entry name" value="FixP_N"/>
    <property type="match status" value="1"/>
</dbReference>
<evidence type="ECO:0000313" key="24">
    <source>
        <dbReference type="EMBL" id="SEO46057.1"/>
    </source>
</evidence>
<proteinExistence type="inferred from homology"/>
<dbReference type="Proteomes" id="UP000199657">
    <property type="component" value="Unassembled WGS sequence"/>
</dbReference>
<feature type="binding site" description="axial binding residue" evidence="20">
    <location>
        <position position="229"/>
    </location>
    <ligand>
        <name>heme c</name>
        <dbReference type="ChEBI" id="CHEBI:61717"/>
        <label>2</label>
    </ligand>
    <ligandPart>
        <name>Fe</name>
        <dbReference type="ChEBI" id="CHEBI:18248"/>
    </ligandPart>
</feature>
<reference evidence="24 25" key="1">
    <citation type="submission" date="2016-10" db="EMBL/GenBank/DDBJ databases">
        <authorList>
            <person name="de Groot N.N."/>
        </authorList>
    </citation>
    <scope>NUCLEOTIDE SEQUENCE [LARGE SCALE GENOMIC DNA]</scope>
    <source>
        <strain evidence="24 25">CGMCC 1.6291</strain>
    </source>
</reference>
<comment type="similarity">
    <text evidence="3 19">Belongs to the CcoP / FixP family.</text>
</comment>
<feature type="domain" description="Cytochrome c" evidence="23">
    <location>
        <begin position="212"/>
        <end position="293"/>
    </location>
</feature>
<dbReference type="GO" id="GO:0005886">
    <property type="term" value="C:plasma membrane"/>
    <property type="evidence" value="ECO:0007669"/>
    <property type="project" value="UniProtKB-SubCell"/>
</dbReference>
<feature type="binding site" description="covalent" evidence="21">
    <location>
        <position position="142"/>
    </location>
    <ligand>
        <name>heme c</name>
        <dbReference type="ChEBI" id="CHEBI:61717"/>
        <label>1</label>
    </ligand>
</feature>
<dbReference type="InterPro" id="IPR032858">
    <property type="entry name" value="CcoP_N"/>
</dbReference>
<keyword evidence="5 19" id="KW-1003">Cell membrane</keyword>
<dbReference type="OrthoDB" id="9811281at2"/>
<dbReference type="NCBIfam" id="TIGR00782">
    <property type="entry name" value="ccoP"/>
    <property type="match status" value="1"/>
</dbReference>
<dbReference type="InterPro" id="IPR009056">
    <property type="entry name" value="Cyt_c-like_dom"/>
</dbReference>
<evidence type="ECO:0000256" key="18">
    <source>
        <dbReference type="ARBA" id="ARBA00023136"/>
    </source>
</evidence>
<keyword evidence="16 19" id="KW-0408">Iron</keyword>
<dbReference type="Pfam" id="PF13442">
    <property type="entry name" value="Cytochrome_CBB3"/>
    <property type="match status" value="2"/>
</dbReference>
<dbReference type="AlphaFoldDB" id="A0A1H8PWM2"/>
<feature type="binding site" description="axial binding residue" evidence="20">
    <location>
        <position position="182"/>
    </location>
    <ligand>
        <name>heme c</name>
        <dbReference type="ChEBI" id="CHEBI:61717"/>
        <label>2</label>
    </ligand>
    <ligandPart>
        <name>Fe</name>
        <dbReference type="ChEBI" id="CHEBI:18248"/>
    </ligandPart>
</feature>
<evidence type="ECO:0000256" key="21">
    <source>
        <dbReference type="PIRSR" id="PIRSR000006-2"/>
    </source>
</evidence>
<dbReference type="PIRSF" id="PIRSF000006">
    <property type="entry name" value="Cbb3-Cox_fixP"/>
    <property type="match status" value="1"/>
</dbReference>
<evidence type="ECO:0000256" key="22">
    <source>
        <dbReference type="SAM" id="Phobius"/>
    </source>
</evidence>
<keyword evidence="17 19" id="KW-0406">Ion transport</keyword>
<evidence type="ECO:0000256" key="5">
    <source>
        <dbReference type="ARBA" id="ARBA00022475"/>
    </source>
</evidence>
<evidence type="ECO:0000259" key="23">
    <source>
        <dbReference type="PROSITE" id="PS51007"/>
    </source>
</evidence>
<keyword evidence="6 19" id="KW-0997">Cell inner membrane</keyword>
<feature type="binding site" description="axial binding residue" evidence="20">
    <location>
        <position position="270"/>
    </location>
    <ligand>
        <name>heme c</name>
        <dbReference type="ChEBI" id="CHEBI:61717"/>
        <label>1</label>
    </ligand>
    <ligandPart>
        <name>Fe</name>
        <dbReference type="ChEBI" id="CHEBI:18248"/>
    </ligandPart>
</feature>
<dbReference type="EMBL" id="FOEG01000001">
    <property type="protein sequence ID" value="SEO46057.1"/>
    <property type="molecule type" value="Genomic_DNA"/>
</dbReference>
<keyword evidence="18 19" id="KW-0472">Membrane</keyword>
<dbReference type="PANTHER" id="PTHR33751:SF1">
    <property type="entry name" value="CBB3-TYPE CYTOCHROME C OXIDASE SUBUNIT FIXP"/>
    <property type="match status" value="1"/>
</dbReference>
<comment type="pathway">
    <text evidence="2 19">Energy metabolism; oxidative phosphorylation.</text>
</comment>
<evidence type="ECO:0000256" key="3">
    <source>
        <dbReference type="ARBA" id="ARBA00006113"/>
    </source>
</evidence>
<evidence type="ECO:0000256" key="8">
    <source>
        <dbReference type="ARBA" id="ARBA00022660"/>
    </source>
</evidence>
<evidence type="ECO:0000313" key="25">
    <source>
        <dbReference type="Proteomes" id="UP000199657"/>
    </source>
</evidence>
<accession>A0A1H8PWM2</accession>
<dbReference type="SUPFAM" id="SSF46626">
    <property type="entry name" value="Cytochrome c"/>
    <property type="match status" value="2"/>
</dbReference>
<dbReference type="GO" id="GO:0009055">
    <property type="term" value="F:electron transfer activity"/>
    <property type="evidence" value="ECO:0007669"/>
    <property type="project" value="InterPro"/>
</dbReference>
<keyword evidence="14 22" id="KW-1133">Transmembrane helix</keyword>
<evidence type="ECO:0000256" key="16">
    <source>
        <dbReference type="ARBA" id="ARBA00023004"/>
    </source>
</evidence>
<evidence type="ECO:0000256" key="2">
    <source>
        <dbReference type="ARBA" id="ARBA00004673"/>
    </source>
</evidence>
<keyword evidence="9 22" id="KW-0812">Transmembrane</keyword>
<gene>
    <name evidence="24" type="ORF">SAMN04488052_101189</name>
</gene>
<keyword evidence="4 19" id="KW-0813">Transport</keyword>
<evidence type="ECO:0000256" key="14">
    <source>
        <dbReference type="ARBA" id="ARBA00022989"/>
    </source>
</evidence>
<feature type="domain" description="Cytochrome c" evidence="23">
    <location>
        <begin position="126"/>
        <end position="205"/>
    </location>
</feature>
<dbReference type="InterPro" id="IPR004678">
    <property type="entry name" value="Cyt_c_oxidase_cbb3_su3"/>
</dbReference>
<evidence type="ECO:0000256" key="10">
    <source>
        <dbReference type="ARBA" id="ARBA00022723"/>
    </source>
</evidence>
<dbReference type="InterPro" id="IPR008168">
    <property type="entry name" value="Cyt_C_IC"/>
</dbReference>
<feature type="binding site" description="covalent" evidence="21">
    <location>
        <position position="139"/>
    </location>
    <ligand>
        <name>heme c</name>
        <dbReference type="ChEBI" id="CHEBI:61717"/>
        <label>1</label>
    </ligand>
</feature>
<feature type="transmembrane region" description="Helical" evidence="22">
    <location>
        <begin position="58"/>
        <end position="77"/>
    </location>
</feature>
<dbReference type="PRINTS" id="PR00605">
    <property type="entry name" value="CYTCHROMECIC"/>
</dbReference>
<evidence type="ECO:0000256" key="9">
    <source>
        <dbReference type="ARBA" id="ARBA00022692"/>
    </source>
</evidence>
<evidence type="ECO:0000256" key="6">
    <source>
        <dbReference type="ARBA" id="ARBA00022519"/>
    </source>
</evidence>
<feature type="transmembrane region" description="Helical" evidence="22">
    <location>
        <begin position="6"/>
        <end position="24"/>
    </location>
</feature>
<dbReference type="GO" id="GO:0005506">
    <property type="term" value="F:iron ion binding"/>
    <property type="evidence" value="ECO:0007669"/>
    <property type="project" value="InterPro"/>
</dbReference>
<comment type="subcellular location">
    <subcellularLocation>
        <location evidence="1 19">Cell inner membrane</location>
    </subcellularLocation>
</comment>
<dbReference type="PANTHER" id="PTHR33751">
    <property type="entry name" value="CBB3-TYPE CYTOCHROME C OXIDASE SUBUNIT FIXP"/>
    <property type="match status" value="1"/>
</dbReference>
<keyword evidence="7 19" id="KW-0349">Heme</keyword>
<dbReference type="STRING" id="406100.SAMN04488052_101189"/>
<organism evidence="24 25">
    <name type="scientific">Aquisalimonas asiatica</name>
    <dbReference type="NCBI Taxonomy" id="406100"/>
    <lineage>
        <taxon>Bacteria</taxon>
        <taxon>Pseudomonadati</taxon>
        <taxon>Pseudomonadota</taxon>
        <taxon>Gammaproteobacteria</taxon>
        <taxon>Chromatiales</taxon>
        <taxon>Ectothiorhodospiraceae</taxon>
        <taxon>Aquisalimonas</taxon>
    </lineage>
</organism>
<evidence type="ECO:0000256" key="12">
    <source>
        <dbReference type="ARBA" id="ARBA00022781"/>
    </source>
</evidence>
<feature type="binding site" description="covalent" evidence="21">
    <location>
        <position position="225"/>
    </location>
    <ligand>
        <name>heme c</name>
        <dbReference type="ChEBI" id="CHEBI:61717"/>
        <label>2</label>
    </ligand>
</feature>